<proteinExistence type="predicted"/>
<evidence type="ECO:0000313" key="2">
    <source>
        <dbReference type="EMBL" id="EDN83476.1"/>
    </source>
</evidence>
<reference evidence="2 3" key="2">
    <citation type="submission" date="2007-05" db="EMBL/GenBank/DDBJ databases">
        <title>Draft genome sequence of Bifidobacterium adolescentis (L2-32).</title>
        <authorList>
            <person name="Sudarsanam P."/>
            <person name="Ley R."/>
            <person name="Guruge J."/>
            <person name="Turnbaugh P.J."/>
            <person name="Mahowald M."/>
            <person name="Liep D."/>
            <person name="Gordon J."/>
        </authorList>
    </citation>
    <scope>NUCLEOTIDE SEQUENCE [LARGE SCALE GENOMIC DNA]</scope>
    <source>
        <strain evidence="2 3">L2-32</strain>
    </source>
</reference>
<feature type="region of interest" description="Disordered" evidence="1">
    <location>
        <begin position="18"/>
        <end position="47"/>
    </location>
</feature>
<dbReference type="Proteomes" id="UP000003773">
    <property type="component" value="Unassembled WGS sequence"/>
</dbReference>
<name>A7A3J3_BIFAD</name>
<organism evidence="2 3">
    <name type="scientific">Bifidobacterium adolescentis L2-32</name>
    <dbReference type="NCBI Taxonomy" id="411481"/>
    <lineage>
        <taxon>Bacteria</taxon>
        <taxon>Bacillati</taxon>
        <taxon>Actinomycetota</taxon>
        <taxon>Actinomycetes</taxon>
        <taxon>Bifidobacteriales</taxon>
        <taxon>Bifidobacteriaceae</taxon>
        <taxon>Bifidobacterium</taxon>
    </lineage>
</organism>
<reference evidence="2 3" key="1">
    <citation type="submission" date="2007-04" db="EMBL/GenBank/DDBJ databases">
        <authorList>
            <person name="Fulton L."/>
            <person name="Clifton S."/>
            <person name="Fulton B."/>
            <person name="Xu J."/>
            <person name="Minx P."/>
            <person name="Pepin K.H."/>
            <person name="Johnson M."/>
            <person name="Thiruvilangam P."/>
            <person name="Bhonagiri V."/>
            <person name="Nash W.E."/>
            <person name="Mardis E.R."/>
            <person name="Wilson R.K."/>
        </authorList>
    </citation>
    <scope>NUCLEOTIDE SEQUENCE [LARGE SCALE GENOMIC DNA]</scope>
    <source>
        <strain evidence="2 3">L2-32</strain>
    </source>
</reference>
<accession>A7A3J3</accession>
<protein>
    <submittedName>
        <fullName evidence="2">Uncharacterized protein</fullName>
    </submittedName>
</protein>
<comment type="caution">
    <text evidence="2">The sequence shown here is derived from an EMBL/GenBank/DDBJ whole genome shotgun (WGS) entry which is preliminary data.</text>
</comment>
<evidence type="ECO:0000256" key="1">
    <source>
        <dbReference type="SAM" id="MobiDB-lite"/>
    </source>
</evidence>
<dbReference type="EMBL" id="AAXD02000018">
    <property type="protein sequence ID" value="EDN83476.1"/>
    <property type="molecule type" value="Genomic_DNA"/>
</dbReference>
<evidence type="ECO:0000313" key="3">
    <source>
        <dbReference type="Proteomes" id="UP000003773"/>
    </source>
</evidence>
<dbReference type="HOGENOM" id="CLU_2876776_0_0_11"/>
<dbReference type="AlphaFoldDB" id="A7A3J3"/>
<sequence length="63" mass="7299">MQHWAITCAIHAGRQQIALPHRIRQNPSTHRPKRREQTGAKNKKPSHLRGLIGWDAWTRTKNG</sequence>
<gene>
    <name evidence="2" type="ORF">BIFADO_00385</name>
</gene>